<protein>
    <submittedName>
        <fullName evidence="3">2-hydroxyhexa-2,4-dienoate hydratase</fullName>
        <ecNumber evidence="3">4.2.1.132</ecNumber>
    </submittedName>
</protein>
<dbReference type="RefSeq" id="WP_153450267.1">
    <property type="nucleotide sequence ID" value="NZ_WEGJ01000002.1"/>
</dbReference>
<evidence type="ECO:0000313" key="4">
    <source>
        <dbReference type="Proteomes" id="UP000466345"/>
    </source>
</evidence>
<dbReference type="InterPro" id="IPR050772">
    <property type="entry name" value="Hydratase-Decarb/MhpD_sf"/>
</dbReference>
<dbReference type="InterPro" id="IPR011234">
    <property type="entry name" value="Fumarylacetoacetase-like_C"/>
</dbReference>
<dbReference type="EC" id="4.2.1.132" evidence="3"/>
<organism evidence="3 4">
    <name type="scientific">Streptomyces smaragdinus</name>
    <dbReference type="NCBI Taxonomy" id="2585196"/>
    <lineage>
        <taxon>Bacteria</taxon>
        <taxon>Bacillati</taxon>
        <taxon>Actinomycetota</taxon>
        <taxon>Actinomycetes</taxon>
        <taxon>Kitasatosporales</taxon>
        <taxon>Streptomycetaceae</taxon>
        <taxon>Streptomyces</taxon>
    </lineage>
</organism>
<dbReference type="GO" id="GO:0034856">
    <property type="term" value="F:2-hydroxyhexa-2,4-dienoate hydratase activity"/>
    <property type="evidence" value="ECO:0007669"/>
    <property type="project" value="UniProtKB-EC"/>
</dbReference>
<evidence type="ECO:0000259" key="2">
    <source>
        <dbReference type="Pfam" id="PF01557"/>
    </source>
</evidence>
<keyword evidence="4" id="KW-1185">Reference proteome</keyword>
<evidence type="ECO:0000256" key="1">
    <source>
        <dbReference type="ARBA" id="ARBA00023239"/>
    </source>
</evidence>
<name>A0A7K0CC18_9ACTN</name>
<dbReference type="AlphaFoldDB" id="A0A7K0CC18"/>
<dbReference type="OrthoDB" id="9792137at2"/>
<dbReference type="GO" id="GO:0008684">
    <property type="term" value="F:2-oxopent-4-enoate hydratase activity"/>
    <property type="evidence" value="ECO:0007669"/>
    <property type="project" value="TreeGrafter"/>
</dbReference>
<dbReference type="PANTHER" id="PTHR30143:SF0">
    <property type="entry name" value="2-KETO-4-PENTENOATE HYDRATASE"/>
    <property type="match status" value="1"/>
</dbReference>
<dbReference type="Pfam" id="PF01557">
    <property type="entry name" value="FAA_hydrolase"/>
    <property type="match status" value="1"/>
</dbReference>
<dbReference type="GO" id="GO:0005737">
    <property type="term" value="C:cytoplasm"/>
    <property type="evidence" value="ECO:0007669"/>
    <property type="project" value="TreeGrafter"/>
</dbReference>
<dbReference type="SUPFAM" id="SSF56529">
    <property type="entry name" value="FAH"/>
    <property type="match status" value="1"/>
</dbReference>
<evidence type="ECO:0000313" key="3">
    <source>
        <dbReference type="EMBL" id="MQY10991.1"/>
    </source>
</evidence>
<keyword evidence="1 3" id="KW-0456">Lyase</keyword>
<comment type="caution">
    <text evidence="3">The sequence shown here is derived from an EMBL/GenBank/DDBJ whole genome shotgun (WGS) entry which is preliminary data.</text>
</comment>
<feature type="domain" description="Fumarylacetoacetase-like C-terminal" evidence="2">
    <location>
        <begin position="103"/>
        <end position="242"/>
    </location>
</feature>
<dbReference type="Gene3D" id="3.90.850.10">
    <property type="entry name" value="Fumarylacetoacetase-like, C-terminal domain"/>
    <property type="match status" value="1"/>
</dbReference>
<dbReference type="PANTHER" id="PTHR30143">
    <property type="entry name" value="ACID HYDRATASE"/>
    <property type="match status" value="1"/>
</dbReference>
<proteinExistence type="predicted"/>
<sequence>MSVTPDTHHELAAELWTAVREKKAIRPLSERLPELTLADAYAVQRELRAMELADGAVLVGHKIGATSEAIQRMFGVDHPDFGHLTDRMLLPDGARLDAAGLIAPKVEGEIAFRMGKDLRGGDVTAADVLAAATAVHPVLEVLDSRIENWEIRLVDTVADNTSSARAVIGAPVPFDDVDLAAERMVLETPGQVHTAHGSAVMGHPAEAVAFLARILDSFGEGIDEGDIVLAGSWAAAVELVPGTVTASFGSLGSVSLHVD</sequence>
<dbReference type="InterPro" id="IPR036663">
    <property type="entry name" value="Fumarylacetoacetase_C_sf"/>
</dbReference>
<reference evidence="3 4" key="1">
    <citation type="submission" date="2019-10" db="EMBL/GenBank/DDBJ databases">
        <title>Streptomyces smaragdinus sp. nov. and Streptomyces fabii sp. nov., isolated from the gut of fungus growing-termite Macrotermes natalensis.</title>
        <authorList>
            <person name="Schwitalla J."/>
            <person name="Benndorf R."/>
            <person name="Martin K."/>
            <person name="De Beer W."/>
            <person name="Kaster A.-K."/>
            <person name="Vollmers J."/>
            <person name="Poulsen M."/>
            <person name="Beemelmanns C."/>
        </authorList>
    </citation>
    <scope>NUCLEOTIDE SEQUENCE [LARGE SCALE GENOMIC DNA]</scope>
    <source>
        <strain evidence="3 4">RB5</strain>
    </source>
</reference>
<gene>
    <name evidence="3" type="primary">tesE_1</name>
    <name evidence="3" type="ORF">SRB5_11050</name>
</gene>
<dbReference type="EMBL" id="WEGJ01000002">
    <property type="protein sequence ID" value="MQY10991.1"/>
    <property type="molecule type" value="Genomic_DNA"/>
</dbReference>
<dbReference type="Proteomes" id="UP000466345">
    <property type="component" value="Unassembled WGS sequence"/>
</dbReference>
<accession>A0A7K0CC18</accession>